<dbReference type="EMBL" id="CM031817">
    <property type="protein sequence ID" value="KAG6641375.1"/>
    <property type="molecule type" value="Genomic_DNA"/>
</dbReference>
<keyword evidence="10" id="KW-1185">Reference proteome</keyword>
<keyword evidence="3" id="KW-0238">DNA-binding</keyword>
<evidence type="ECO:0000259" key="7">
    <source>
        <dbReference type="PROSITE" id="PS50888"/>
    </source>
</evidence>
<feature type="region of interest" description="Disordered" evidence="6">
    <location>
        <begin position="244"/>
        <end position="264"/>
    </location>
</feature>
<protein>
    <recommendedName>
        <fullName evidence="7">BHLH domain-containing protein</fullName>
    </recommendedName>
</protein>
<evidence type="ECO:0000313" key="10">
    <source>
        <dbReference type="Proteomes" id="UP000811609"/>
    </source>
</evidence>
<keyword evidence="4" id="KW-0804">Transcription</keyword>
<dbReference type="GO" id="GO:0046983">
    <property type="term" value="F:protein dimerization activity"/>
    <property type="evidence" value="ECO:0007669"/>
    <property type="project" value="InterPro"/>
</dbReference>
<sequence length="264" mass="29010">MDSYSNSSYGYNPNRSFQSDFKRLLDPFSHSVEGFNGIMLGGSALSHSLILDSEKGELVKAPAIVGKKGVSEAKALAALKSHSEAERRRRERINAHLTTLRGLVPCNERMDKATLLAEVISQLKELKKKAVETSQGFLIPMDADEVRVEPCDIDGTDDGKMSYKATLCCDYRPQLFSDIRQAVDSLQPEMAKAEISTLGSRVKNAFVFTCCKGGCTNIEECQGVANTVHQALSSVLDKASAIPEYSPRTTHPSKRPRVSFFDNL</sequence>
<organism evidence="8 10">
    <name type="scientific">Carya illinoinensis</name>
    <name type="common">Pecan</name>
    <dbReference type="NCBI Taxonomy" id="32201"/>
    <lineage>
        <taxon>Eukaryota</taxon>
        <taxon>Viridiplantae</taxon>
        <taxon>Streptophyta</taxon>
        <taxon>Embryophyta</taxon>
        <taxon>Tracheophyta</taxon>
        <taxon>Spermatophyta</taxon>
        <taxon>Magnoliopsida</taxon>
        <taxon>eudicotyledons</taxon>
        <taxon>Gunneridae</taxon>
        <taxon>Pentapetalae</taxon>
        <taxon>rosids</taxon>
        <taxon>fabids</taxon>
        <taxon>Fagales</taxon>
        <taxon>Juglandaceae</taxon>
        <taxon>Carya</taxon>
    </lineage>
</organism>
<dbReference type="PROSITE" id="PS50888">
    <property type="entry name" value="BHLH"/>
    <property type="match status" value="1"/>
</dbReference>
<comment type="caution">
    <text evidence="8">The sequence shown here is derived from an EMBL/GenBank/DDBJ whole genome shotgun (WGS) entry which is preliminary data.</text>
</comment>
<dbReference type="Proteomes" id="UP000811246">
    <property type="component" value="Chromosome 9"/>
</dbReference>
<dbReference type="EMBL" id="CM031833">
    <property type="protein sequence ID" value="KAG6694846.1"/>
    <property type="molecule type" value="Genomic_DNA"/>
</dbReference>
<reference evidence="9" key="2">
    <citation type="submission" date="2021-01" db="EMBL/GenBank/DDBJ databases">
        <authorList>
            <person name="Lovell J.T."/>
            <person name="Bentley N."/>
            <person name="Bhattarai G."/>
            <person name="Jenkins J.W."/>
            <person name="Sreedasyam A."/>
            <person name="Alarcon Y."/>
            <person name="Bock C."/>
            <person name="Boston L."/>
            <person name="Carlson J."/>
            <person name="Cervantes K."/>
            <person name="Clermont K."/>
            <person name="Krom N."/>
            <person name="Kubenka K."/>
            <person name="Mamidi S."/>
            <person name="Mattison C."/>
            <person name="Monteros M."/>
            <person name="Pisani C."/>
            <person name="Plott C."/>
            <person name="Rajasekar S."/>
            <person name="Rhein H.S."/>
            <person name="Rohla C."/>
            <person name="Song M."/>
            <person name="Hilaire R.S."/>
            <person name="Shu S."/>
            <person name="Wells L."/>
            <person name="Wang X."/>
            <person name="Webber J."/>
            <person name="Heerema R.J."/>
            <person name="Klein P."/>
            <person name="Conner P."/>
            <person name="Grauke L."/>
            <person name="Grimwood J."/>
            <person name="Schmutz J."/>
            <person name="Randall J.J."/>
        </authorList>
    </citation>
    <scope>NUCLEOTIDE SEQUENCE</scope>
    <source>
        <tissue evidence="9">Leaf</tissue>
    </source>
</reference>
<evidence type="ECO:0000313" key="8">
    <source>
        <dbReference type="EMBL" id="KAG6641375.1"/>
    </source>
</evidence>
<gene>
    <name evidence="8" type="ORF">CIPAW_09G069300</name>
    <name evidence="9" type="ORF">I3842_09G068800</name>
</gene>
<dbReference type="InterPro" id="IPR011598">
    <property type="entry name" value="bHLH_dom"/>
</dbReference>
<keyword evidence="5" id="KW-0539">Nucleus</keyword>
<dbReference type="GO" id="GO:0005634">
    <property type="term" value="C:nucleus"/>
    <property type="evidence" value="ECO:0007669"/>
    <property type="project" value="UniProtKB-SubCell"/>
</dbReference>
<dbReference type="Proteomes" id="UP000811609">
    <property type="component" value="Chromosome 9"/>
</dbReference>
<keyword evidence="2" id="KW-0805">Transcription regulation</keyword>
<dbReference type="Pfam" id="PF00010">
    <property type="entry name" value="HLH"/>
    <property type="match status" value="1"/>
</dbReference>
<evidence type="ECO:0000256" key="3">
    <source>
        <dbReference type="ARBA" id="ARBA00023125"/>
    </source>
</evidence>
<evidence type="ECO:0000313" key="9">
    <source>
        <dbReference type="EMBL" id="KAG6694846.1"/>
    </source>
</evidence>
<reference evidence="8" key="1">
    <citation type="submission" date="2020-12" db="EMBL/GenBank/DDBJ databases">
        <title>WGS assembly of Carya illinoinensis cv. Pawnee.</title>
        <authorList>
            <person name="Platts A."/>
            <person name="Shu S."/>
            <person name="Wright S."/>
            <person name="Barry K."/>
            <person name="Edger P."/>
            <person name="Pires J.C."/>
            <person name="Schmutz J."/>
        </authorList>
    </citation>
    <scope>NUCLEOTIDE SEQUENCE</scope>
    <source>
        <tissue evidence="8">Leaf</tissue>
    </source>
</reference>
<dbReference type="InterPro" id="IPR045847">
    <property type="entry name" value="AIG1-like"/>
</dbReference>
<feature type="domain" description="BHLH" evidence="7">
    <location>
        <begin position="77"/>
        <end position="126"/>
    </location>
</feature>
<dbReference type="SMART" id="SM00353">
    <property type="entry name" value="HLH"/>
    <property type="match status" value="1"/>
</dbReference>
<proteinExistence type="predicted"/>
<dbReference type="AlphaFoldDB" id="A0A8T1PER4"/>
<comment type="subcellular location">
    <subcellularLocation>
        <location evidence="1">Nucleus</location>
    </subcellularLocation>
</comment>
<accession>A0A8T1PER4</accession>
<dbReference type="GO" id="GO:0003700">
    <property type="term" value="F:DNA-binding transcription factor activity"/>
    <property type="evidence" value="ECO:0007669"/>
    <property type="project" value="InterPro"/>
</dbReference>
<evidence type="ECO:0000256" key="2">
    <source>
        <dbReference type="ARBA" id="ARBA00023015"/>
    </source>
</evidence>
<dbReference type="PANTHER" id="PTHR45844:SF9">
    <property type="entry name" value="OS09G0463900 PROTEIN"/>
    <property type="match status" value="1"/>
</dbReference>
<evidence type="ECO:0000256" key="5">
    <source>
        <dbReference type="ARBA" id="ARBA00023242"/>
    </source>
</evidence>
<evidence type="ECO:0000256" key="1">
    <source>
        <dbReference type="ARBA" id="ARBA00004123"/>
    </source>
</evidence>
<name>A0A8T1PER4_CARIL</name>
<dbReference type="PANTHER" id="PTHR45844">
    <property type="entry name" value="TRANSCRIPTION FACTOR BHLH30"/>
    <property type="match status" value="1"/>
</dbReference>
<evidence type="ECO:0000256" key="6">
    <source>
        <dbReference type="SAM" id="MobiDB-lite"/>
    </source>
</evidence>
<evidence type="ECO:0000256" key="4">
    <source>
        <dbReference type="ARBA" id="ARBA00023163"/>
    </source>
</evidence>
<dbReference type="GO" id="GO:0003677">
    <property type="term" value="F:DNA binding"/>
    <property type="evidence" value="ECO:0007669"/>
    <property type="project" value="UniProtKB-KW"/>
</dbReference>